<dbReference type="RefSeq" id="WP_380247939.1">
    <property type="nucleotide sequence ID" value="NZ_JBHUII010000001.1"/>
</dbReference>
<keyword evidence="4 5" id="KW-0472">Membrane</keyword>
<protein>
    <submittedName>
        <fullName evidence="7">NnrU family protein</fullName>
    </submittedName>
</protein>
<evidence type="ECO:0000259" key="6">
    <source>
        <dbReference type="Pfam" id="PF07298"/>
    </source>
</evidence>
<sequence>MGLIFLCGGLAFFSALHLATATKVIRRPLVQCLGEWPYKGIFALLSLVSFMAALHGYAMMDYIEYWKADKLLVLVQTFVLMPVAFVLLISSYVSKGTRRLTRHPMLTGMALACFGHVFVNGDLAGILLFGGLGVYCILAMLWSDIQAKISHEDARVEERDFKVLTQTSYMPSFIRFKVLPQDILPRLGVLGPVLGIVIYGLVLTYHGQVIGVSPLSSLME</sequence>
<feature type="transmembrane region" description="Helical" evidence="5">
    <location>
        <begin position="183"/>
        <end position="205"/>
    </location>
</feature>
<dbReference type="Pfam" id="PF07298">
    <property type="entry name" value="NnrU"/>
    <property type="match status" value="1"/>
</dbReference>
<keyword evidence="2 5" id="KW-0812">Transmembrane</keyword>
<keyword evidence="8" id="KW-1185">Reference proteome</keyword>
<dbReference type="EMBL" id="JBHUII010000001">
    <property type="protein sequence ID" value="MFD2204396.1"/>
    <property type="molecule type" value="Genomic_DNA"/>
</dbReference>
<evidence type="ECO:0000313" key="7">
    <source>
        <dbReference type="EMBL" id="MFD2204396.1"/>
    </source>
</evidence>
<keyword evidence="3 5" id="KW-1133">Transmembrane helix</keyword>
<reference evidence="8" key="1">
    <citation type="journal article" date="2019" name="Int. J. Syst. Evol. Microbiol.">
        <title>The Global Catalogue of Microorganisms (GCM) 10K type strain sequencing project: providing services to taxonomists for standard genome sequencing and annotation.</title>
        <authorList>
            <consortium name="The Broad Institute Genomics Platform"/>
            <consortium name="The Broad Institute Genome Sequencing Center for Infectious Disease"/>
            <person name="Wu L."/>
            <person name="Ma J."/>
        </authorList>
    </citation>
    <scope>NUCLEOTIDE SEQUENCE [LARGE SCALE GENOMIC DNA]</scope>
    <source>
        <strain evidence="8">CGMCC 4.7192</strain>
    </source>
</reference>
<evidence type="ECO:0000256" key="4">
    <source>
        <dbReference type="ARBA" id="ARBA00023136"/>
    </source>
</evidence>
<dbReference type="Proteomes" id="UP001597294">
    <property type="component" value="Unassembled WGS sequence"/>
</dbReference>
<gene>
    <name evidence="7" type="ORF">ACFSKO_02170</name>
</gene>
<evidence type="ECO:0000256" key="2">
    <source>
        <dbReference type="ARBA" id="ARBA00022692"/>
    </source>
</evidence>
<comment type="caution">
    <text evidence="7">The sequence shown here is derived from an EMBL/GenBank/DDBJ whole genome shotgun (WGS) entry which is preliminary data.</text>
</comment>
<comment type="subcellular location">
    <subcellularLocation>
        <location evidence="1">Membrane</location>
        <topology evidence="1">Multi-pass membrane protein</topology>
    </subcellularLocation>
</comment>
<dbReference type="InterPro" id="IPR009915">
    <property type="entry name" value="NnrU_dom"/>
</dbReference>
<proteinExistence type="predicted"/>
<name>A0ABW5BGU2_9PROT</name>
<feature type="transmembrane region" description="Helical" evidence="5">
    <location>
        <begin position="123"/>
        <end position="142"/>
    </location>
</feature>
<evidence type="ECO:0000313" key="8">
    <source>
        <dbReference type="Proteomes" id="UP001597294"/>
    </source>
</evidence>
<evidence type="ECO:0000256" key="5">
    <source>
        <dbReference type="SAM" id="Phobius"/>
    </source>
</evidence>
<feature type="domain" description="NnrU" evidence="6">
    <location>
        <begin position="6"/>
        <end position="214"/>
    </location>
</feature>
<organism evidence="7 8">
    <name type="scientific">Kiloniella antarctica</name>
    <dbReference type="NCBI Taxonomy" id="1550907"/>
    <lineage>
        <taxon>Bacteria</taxon>
        <taxon>Pseudomonadati</taxon>
        <taxon>Pseudomonadota</taxon>
        <taxon>Alphaproteobacteria</taxon>
        <taxon>Rhodospirillales</taxon>
        <taxon>Kiloniellaceae</taxon>
        <taxon>Kiloniella</taxon>
    </lineage>
</organism>
<feature type="transmembrane region" description="Helical" evidence="5">
    <location>
        <begin position="37"/>
        <end position="59"/>
    </location>
</feature>
<evidence type="ECO:0000256" key="3">
    <source>
        <dbReference type="ARBA" id="ARBA00022989"/>
    </source>
</evidence>
<evidence type="ECO:0000256" key="1">
    <source>
        <dbReference type="ARBA" id="ARBA00004141"/>
    </source>
</evidence>
<accession>A0ABW5BGU2</accession>
<feature type="transmembrane region" description="Helical" evidence="5">
    <location>
        <begin position="71"/>
        <end position="93"/>
    </location>
</feature>